<dbReference type="PANTHER" id="PTHR30086:SF20">
    <property type="entry name" value="ARGININE EXPORTER PROTEIN ARGO-RELATED"/>
    <property type="match status" value="1"/>
</dbReference>
<dbReference type="OrthoDB" id="5638726at2"/>
<evidence type="ECO:0000256" key="6">
    <source>
        <dbReference type="SAM" id="Phobius"/>
    </source>
</evidence>
<evidence type="ECO:0000313" key="8">
    <source>
        <dbReference type="Proteomes" id="UP000000321"/>
    </source>
</evidence>
<sequence>MELLAAGARGFALGLGLIVAIGAQNAFVLERGLARNHVLAVVLVCTLADAALIAAGVAGLGTLITGAPEIVRLVTLGGAAFLAVYSVLALRRAFHPDAMAVRGARLMSRRAAIGVVLGLTFLNPHVYLDTVMLLGSLSARYGEASERTAYAGGAMIASAVWFVALGYGARLLAPVFVRPAAWRILDVSIAAVMALLSITLLMSADL</sequence>
<feature type="transmembrane region" description="Helical" evidence="6">
    <location>
        <begin position="70"/>
        <end position="90"/>
    </location>
</feature>
<dbReference type="InterPro" id="IPR001123">
    <property type="entry name" value="LeuE-type"/>
</dbReference>
<protein>
    <submittedName>
        <fullName evidence="7">LysE transporter</fullName>
    </submittedName>
</protein>
<dbReference type="Pfam" id="PF01810">
    <property type="entry name" value="LysE"/>
    <property type="match status" value="1"/>
</dbReference>
<evidence type="ECO:0000256" key="2">
    <source>
        <dbReference type="ARBA" id="ARBA00022475"/>
    </source>
</evidence>
<comment type="subcellular location">
    <subcellularLocation>
        <location evidence="1">Cell membrane</location>
        <topology evidence="1">Multi-pass membrane protein</topology>
    </subcellularLocation>
</comment>
<keyword evidence="5 6" id="KW-0472">Membrane</keyword>
<keyword evidence="3 6" id="KW-0812">Transmembrane</keyword>
<proteinExistence type="predicted"/>
<evidence type="ECO:0000256" key="5">
    <source>
        <dbReference type="ARBA" id="ARBA00023136"/>
    </source>
</evidence>
<accession>Q1YEG6</accession>
<evidence type="ECO:0000313" key="7">
    <source>
        <dbReference type="EMBL" id="EAS48625.1"/>
    </source>
</evidence>
<dbReference type="HOGENOM" id="CLU_087840_0_0_5"/>
<feature type="transmembrane region" description="Helical" evidence="6">
    <location>
        <begin position="184"/>
        <end position="204"/>
    </location>
</feature>
<keyword evidence="4 6" id="KW-1133">Transmembrane helix</keyword>
<dbReference type="EMBL" id="AAPJ01000008">
    <property type="protein sequence ID" value="EAS48625.1"/>
    <property type="molecule type" value="Genomic_DNA"/>
</dbReference>
<dbReference type="AlphaFoldDB" id="Q1YEG6"/>
<evidence type="ECO:0000256" key="4">
    <source>
        <dbReference type="ARBA" id="ARBA00022989"/>
    </source>
</evidence>
<name>Q1YEG6_AURMS</name>
<feature type="transmembrane region" description="Helical" evidence="6">
    <location>
        <begin position="39"/>
        <end position="64"/>
    </location>
</feature>
<dbReference type="Proteomes" id="UP000000321">
    <property type="component" value="Unassembled WGS sequence"/>
</dbReference>
<dbReference type="BioCyc" id="AURANTIMONAS:SI859A1_01109-MONOMER"/>
<dbReference type="PANTHER" id="PTHR30086">
    <property type="entry name" value="ARGININE EXPORTER PROTEIN ARGO"/>
    <property type="match status" value="1"/>
</dbReference>
<gene>
    <name evidence="7" type="ORF">SI859A1_01109</name>
</gene>
<reference evidence="7 8" key="1">
    <citation type="journal article" date="2008" name="Appl. Environ. Microbiol.">
        <title>Genomic insights into Mn(II) oxidation by the marine alphaproteobacterium Aurantimonas sp. strain SI85-9A1.</title>
        <authorList>
            <person name="Dick G.J."/>
            <person name="Podell S."/>
            <person name="Johnson H.A."/>
            <person name="Rivera-Espinoza Y."/>
            <person name="Bernier-Latmani R."/>
            <person name="McCarthy J.K."/>
            <person name="Torpey J.W."/>
            <person name="Clement B.G."/>
            <person name="Gaasterland T."/>
            <person name="Tebo B.M."/>
        </authorList>
    </citation>
    <scope>NUCLEOTIDE SEQUENCE [LARGE SCALE GENOMIC DNA]</scope>
    <source>
        <strain evidence="7 8">SI85-9A1</strain>
    </source>
</reference>
<evidence type="ECO:0000256" key="3">
    <source>
        <dbReference type="ARBA" id="ARBA00022692"/>
    </source>
</evidence>
<organism evidence="7 8">
    <name type="scientific">Aurantimonas manganoxydans (strain ATCC BAA-1229 / DSM 21871 / SI85-9A1)</name>
    <dbReference type="NCBI Taxonomy" id="287752"/>
    <lineage>
        <taxon>Bacteria</taxon>
        <taxon>Pseudomonadati</taxon>
        <taxon>Pseudomonadota</taxon>
        <taxon>Alphaproteobacteria</taxon>
        <taxon>Hyphomicrobiales</taxon>
        <taxon>Aurantimonadaceae</taxon>
        <taxon>Aurantimonas</taxon>
    </lineage>
</organism>
<dbReference type="GO" id="GO:0005886">
    <property type="term" value="C:plasma membrane"/>
    <property type="evidence" value="ECO:0007669"/>
    <property type="project" value="UniProtKB-SubCell"/>
</dbReference>
<feature type="transmembrane region" description="Helical" evidence="6">
    <location>
        <begin position="6"/>
        <end position="27"/>
    </location>
</feature>
<keyword evidence="8" id="KW-1185">Reference proteome</keyword>
<feature type="transmembrane region" description="Helical" evidence="6">
    <location>
        <begin position="148"/>
        <end position="172"/>
    </location>
</feature>
<dbReference type="GO" id="GO:0015171">
    <property type="term" value="F:amino acid transmembrane transporter activity"/>
    <property type="evidence" value="ECO:0007669"/>
    <property type="project" value="TreeGrafter"/>
</dbReference>
<keyword evidence="2" id="KW-1003">Cell membrane</keyword>
<evidence type="ECO:0000256" key="1">
    <source>
        <dbReference type="ARBA" id="ARBA00004651"/>
    </source>
</evidence>
<comment type="caution">
    <text evidence="7">The sequence shown here is derived from an EMBL/GenBank/DDBJ whole genome shotgun (WGS) entry which is preliminary data.</text>
</comment>
<feature type="transmembrane region" description="Helical" evidence="6">
    <location>
        <begin position="111"/>
        <end position="128"/>
    </location>
</feature>